<feature type="region of interest" description="Disordered" evidence="7">
    <location>
        <begin position="20"/>
        <end position="73"/>
    </location>
</feature>
<comment type="function">
    <text evidence="6">Has immunoglobulin-binding and hemagglutination properties, and can bind to mannose. Essential for virulence. May be involved in LPS biosynthesis or polysaccharide transport.</text>
</comment>
<keyword evidence="8" id="KW-0812">Transmembrane</keyword>
<dbReference type="Proteomes" id="UP000433101">
    <property type="component" value="Unassembled WGS sequence"/>
</dbReference>
<comment type="similarity">
    <text evidence="2">Belongs to the BA14k family.</text>
</comment>
<dbReference type="GO" id="GO:0030246">
    <property type="term" value="F:carbohydrate binding"/>
    <property type="evidence" value="ECO:0007669"/>
    <property type="project" value="UniProtKB-KW"/>
</dbReference>
<accession>A0A7X3LQZ8</accession>
<name>A0A7X3LQZ8_9HYPH</name>
<gene>
    <name evidence="9" type="ORF">GR183_01105</name>
</gene>
<feature type="compositionally biased region" description="Basic residues" evidence="7">
    <location>
        <begin position="50"/>
        <end position="68"/>
    </location>
</feature>
<dbReference type="GO" id="GO:0016020">
    <property type="term" value="C:membrane"/>
    <property type="evidence" value="ECO:0007669"/>
    <property type="project" value="UniProtKB-SubCell"/>
</dbReference>
<keyword evidence="8" id="KW-1133">Transmembrane helix</keyword>
<keyword evidence="4" id="KW-1003">Cell membrane</keyword>
<comment type="caution">
    <text evidence="9">The sequence shown here is derived from an EMBL/GenBank/DDBJ whole genome shotgun (WGS) entry which is preliminary data.</text>
</comment>
<organism evidence="9 10">
    <name type="scientific">Stappia sediminis</name>
    <dbReference type="NCBI Taxonomy" id="2692190"/>
    <lineage>
        <taxon>Bacteria</taxon>
        <taxon>Pseudomonadati</taxon>
        <taxon>Pseudomonadota</taxon>
        <taxon>Alphaproteobacteria</taxon>
        <taxon>Hyphomicrobiales</taxon>
        <taxon>Stappiaceae</taxon>
        <taxon>Stappia</taxon>
    </lineage>
</organism>
<sequence>MPAIAPPVIAVTDGDTSALVQKVDHRRDRRWRKDRRHSRRDDRRHSRRDDRRHHGHDHYHQPPRKKRGKDNAGAAVAAGIIGLAAGAILGSTLSKPQQREYIDPPIPAGGYEPWSPAWFRYCRAKYRSFDPDTGYYLAYSGQYRFCN</sequence>
<feature type="compositionally biased region" description="Basic residues" evidence="7">
    <location>
        <begin position="27"/>
        <end position="38"/>
    </location>
</feature>
<reference evidence="9 10" key="1">
    <citation type="submission" date="2019-12" db="EMBL/GenBank/DDBJ databases">
        <authorList>
            <person name="Li M."/>
        </authorList>
    </citation>
    <scope>NUCLEOTIDE SEQUENCE [LARGE SCALE GENOMIC DNA]</scope>
    <source>
        <strain evidence="9 10">GBMRC 2046</strain>
    </source>
</reference>
<evidence type="ECO:0000256" key="2">
    <source>
        <dbReference type="ARBA" id="ARBA00010270"/>
    </source>
</evidence>
<protein>
    <recommendedName>
        <fullName evidence="3">Lectin-like protein BA14k</fullName>
    </recommendedName>
</protein>
<evidence type="ECO:0000256" key="8">
    <source>
        <dbReference type="SAM" id="Phobius"/>
    </source>
</evidence>
<evidence type="ECO:0000313" key="9">
    <source>
        <dbReference type="EMBL" id="MXN63489.1"/>
    </source>
</evidence>
<keyword evidence="10" id="KW-1185">Reference proteome</keyword>
<dbReference type="InterPro" id="IPR012413">
    <property type="entry name" value="BA14K"/>
</dbReference>
<dbReference type="Pfam" id="PF07886">
    <property type="entry name" value="BA14K"/>
    <property type="match status" value="1"/>
</dbReference>
<evidence type="ECO:0000256" key="1">
    <source>
        <dbReference type="ARBA" id="ARBA00004167"/>
    </source>
</evidence>
<feature type="compositionally biased region" description="Basic and acidic residues" evidence="7">
    <location>
        <begin position="39"/>
        <end position="49"/>
    </location>
</feature>
<evidence type="ECO:0000256" key="5">
    <source>
        <dbReference type="ARBA" id="ARBA00022734"/>
    </source>
</evidence>
<evidence type="ECO:0000313" key="10">
    <source>
        <dbReference type="Proteomes" id="UP000433101"/>
    </source>
</evidence>
<comment type="subcellular location">
    <subcellularLocation>
        <location evidence="1">Membrane</location>
        <topology evidence="1">Single-pass membrane protein</topology>
    </subcellularLocation>
</comment>
<keyword evidence="5" id="KW-0430">Lectin</keyword>
<evidence type="ECO:0000256" key="7">
    <source>
        <dbReference type="SAM" id="MobiDB-lite"/>
    </source>
</evidence>
<feature type="transmembrane region" description="Helical" evidence="8">
    <location>
        <begin position="72"/>
        <end position="93"/>
    </location>
</feature>
<dbReference type="AlphaFoldDB" id="A0A7X3LQZ8"/>
<evidence type="ECO:0000256" key="3">
    <source>
        <dbReference type="ARBA" id="ARBA00020552"/>
    </source>
</evidence>
<keyword evidence="8" id="KW-0472">Membrane</keyword>
<dbReference type="EMBL" id="WUMV01000001">
    <property type="protein sequence ID" value="MXN63489.1"/>
    <property type="molecule type" value="Genomic_DNA"/>
</dbReference>
<evidence type="ECO:0000256" key="4">
    <source>
        <dbReference type="ARBA" id="ARBA00022475"/>
    </source>
</evidence>
<proteinExistence type="inferred from homology"/>
<evidence type="ECO:0000256" key="6">
    <source>
        <dbReference type="ARBA" id="ARBA00025321"/>
    </source>
</evidence>